<evidence type="ECO:0000259" key="13">
    <source>
        <dbReference type="Pfam" id="PF00294"/>
    </source>
</evidence>
<comment type="cofactor">
    <cofactor evidence="12">
        <name>Mg(2+)</name>
        <dbReference type="ChEBI" id="CHEBI:18420"/>
    </cofactor>
    <text evidence="12">Requires a divalent cation, most likely magnesium in vivo, as an electrophilic catalyst to aid phosphoryl group transfer. It is the chelate of the metal and the nucleotide that is the actual substrate.</text>
</comment>
<evidence type="ECO:0000256" key="9">
    <source>
        <dbReference type="ARBA" id="ARBA00022842"/>
    </source>
</evidence>
<dbReference type="PROSITE" id="PS00584">
    <property type="entry name" value="PFKB_KINASES_2"/>
    <property type="match status" value="1"/>
</dbReference>
<evidence type="ECO:0000256" key="11">
    <source>
        <dbReference type="ARBA" id="ARBA00023277"/>
    </source>
</evidence>
<feature type="binding site" evidence="12">
    <location>
        <position position="249"/>
    </location>
    <ligand>
        <name>substrate</name>
    </ligand>
</feature>
<feature type="binding site" evidence="12">
    <location>
        <begin position="216"/>
        <end position="221"/>
    </location>
    <ligand>
        <name>ATP</name>
        <dbReference type="ChEBI" id="CHEBI:30616"/>
    </ligand>
</feature>
<protein>
    <recommendedName>
        <fullName evidence="3 12">Ribokinase</fullName>
        <shortName evidence="12">RK</shortName>
        <ecNumber evidence="2 12">2.7.1.15</ecNumber>
    </recommendedName>
</protein>
<comment type="similarity">
    <text evidence="12">Belongs to the carbohydrate kinase PfkB family. Ribokinase subfamily.</text>
</comment>
<dbReference type="InterPro" id="IPR011877">
    <property type="entry name" value="Ribokinase"/>
</dbReference>
<keyword evidence="5 12" id="KW-0479">Metal-binding</keyword>
<accession>A0A1N7M4U4</accession>
<feature type="active site" description="Proton acceptor" evidence="12">
    <location>
        <position position="249"/>
    </location>
</feature>
<dbReference type="EC" id="2.7.1.15" evidence="2 12"/>
<proteinExistence type="inferred from homology"/>
<comment type="similarity">
    <text evidence="1">Belongs to the carbohydrate kinase pfkB family.</text>
</comment>
<feature type="binding site" evidence="12">
    <location>
        <begin position="37"/>
        <end position="41"/>
    </location>
    <ligand>
        <name>substrate</name>
    </ligand>
</feature>
<feature type="domain" description="Carbohydrate kinase PfkB" evidence="13">
    <location>
        <begin position="2"/>
        <end position="290"/>
    </location>
</feature>
<sequence>MILVFGSINVDLVARVEAIPRPGETVLAAGCATHFGGKGANQAVAAAQSGVLVQMVGAVGPDGFGQSCAENLRRRGVGTAFLQRADLATGLAFITVDQHGENAITVASGANGEVSAQNLSSAVFEDMRICVLQMEVPLAENLRAARRARAAGGRVLLNYAPAPRTIDAAQLEELLSLTDVLVMNEHETAAILAMRPRDAGTAEALAGAFGFALVRTLGDKGAEAVLPDGTHWHQPAAQIEVIDTTGAGDSFTGALAAALATGMPMPDAMAEATVAAAATCGWEGAQPPLPPTAEHSGRA</sequence>
<dbReference type="AlphaFoldDB" id="A0A1N7M4U4"/>
<dbReference type="InterPro" id="IPR029056">
    <property type="entry name" value="Ribokinase-like"/>
</dbReference>
<comment type="catalytic activity">
    <reaction evidence="12">
        <text>D-ribose + ATP = D-ribose 5-phosphate + ADP + H(+)</text>
        <dbReference type="Rhea" id="RHEA:13697"/>
        <dbReference type="ChEBI" id="CHEBI:15378"/>
        <dbReference type="ChEBI" id="CHEBI:30616"/>
        <dbReference type="ChEBI" id="CHEBI:47013"/>
        <dbReference type="ChEBI" id="CHEBI:78346"/>
        <dbReference type="ChEBI" id="CHEBI:456216"/>
        <dbReference type="EC" id="2.7.1.15"/>
    </reaction>
</comment>
<comment type="pathway">
    <text evidence="12">Carbohydrate metabolism; D-ribose degradation; D-ribose 5-phosphate from beta-D-ribopyranose: step 2/2.</text>
</comment>
<keyword evidence="6 12" id="KW-0547">Nucleotide-binding</keyword>
<dbReference type="GO" id="GO:0019303">
    <property type="term" value="P:D-ribose catabolic process"/>
    <property type="evidence" value="ECO:0007669"/>
    <property type="project" value="UniProtKB-UniRule"/>
</dbReference>
<comment type="function">
    <text evidence="12">Catalyzes the phosphorylation of ribose at O-5 in a reaction requiring ATP and magnesium. The resulting D-ribose-5-phosphate can then be used either for sythesis of nucleotides, histidine, and tryptophan, or as a component of the pentose phosphate pathway.</text>
</comment>
<dbReference type="GO" id="GO:0005829">
    <property type="term" value="C:cytosol"/>
    <property type="evidence" value="ECO:0007669"/>
    <property type="project" value="TreeGrafter"/>
</dbReference>
<dbReference type="RefSeq" id="WP_076529592.1">
    <property type="nucleotide sequence ID" value="NZ_BMEH01000002.1"/>
</dbReference>
<dbReference type="GO" id="GO:0046872">
    <property type="term" value="F:metal ion binding"/>
    <property type="evidence" value="ECO:0007669"/>
    <property type="project" value="UniProtKB-KW"/>
</dbReference>
<keyword evidence="10 12" id="KW-0630">Potassium</keyword>
<comment type="subunit">
    <text evidence="12">Homodimer.</text>
</comment>
<dbReference type="Gene3D" id="3.40.1190.20">
    <property type="match status" value="1"/>
</dbReference>
<feature type="binding site" evidence="12">
    <location>
        <begin position="9"/>
        <end position="11"/>
    </location>
    <ligand>
        <name>substrate</name>
    </ligand>
</feature>
<keyword evidence="12" id="KW-0963">Cytoplasm</keyword>
<dbReference type="GO" id="GO:0005524">
    <property type="term" value="F:ATP binding"/>
    <property type="evidence" value="ECO:0007669"/>
    <property type="project" value="UniProtKB-UniRule"/>
</dbReference>
<evidence type="ECO:0000313" key="14">
    <source>
        <dbReference type="EMBL" id="SIS80971.1"/>
    </source>
</evidence>
<evidence type="ECO:0000256" key="2">
    <source>
        <dbReference type="ARBA" id="ARBA00012035"/>
    </source>
</evidence>
<dbReference type="InterPro" id="IPR002173">
    <property type="entry name" value="Carboh/pur_kinase_PfkB_CS"/>
</dbReference>
<dbReference type="SUPFAM" id="SSF53613">
    <property type="entry name" value="Ribokinase-like"/>
    <property type="match status" value="1"/>
</dbReference>
<evidence type="ECO:0000313" key="15">
    <source>
        <dbReference type="Proteomes" id="UP000186141"/>
    </source>
</evidence>
<dbReference type="Proteomes" id="UP000186141">
    <property type="component" value="Unassembled WGS sequence"/>
</dbReference>
<dbReference type="HAMAP" id="MF_01987">
    <property type="entry name" value="Ribokinase"/>
    <property type="match status" value="1"/>
</dbReference>
<dbReference type="STRING" id="1086013.SAMN05421774_102408"/>
<name>A0A1N7M4U4_9RHOB</name>
<keyword evidence="11 12" id="KW-0119">Carbohydrate metabolism</keyword>
<feature type="binding site" evidence="12">
    <location>
        <position position="135"/>
    </location>
    <ligand>
        <name>substrate</name>
    </ligand>
</feature>
<feature type="binding site" evidence="12">
    <location>
        <position position="243"/>
    </location>
    <ligand>
        <name>K(+)</name>
        <dbReference type="ChEBI" id="CHEBI:29103"/>
    </ligand>
</feature>
<evidence type="ECO:0000256" key="1">
    <source>
        <dbReference type="ARBA" id="ARBA00005380"/>
    </source>
</evidence>
<dbReference type="InterPro" id="IPR011611">
    <property type="entry name" value="PfkB_dom"/>
</dbReference>
<keyword evidence="4 12" id="KW-0808">Transferase</keyword>
<keyword evidence="7 12" id="KW-0418">Kinase</keyword>
<organism evidence="14 15">
    <name type="scientific">Gemmobacter megaterium</name>
    <dbReference type="NCBI Taxonomy" id="1086013"/>
    <lineage>
        <taxon>Bacteria</taxon>
        <taxon>Pseudomonadati</taxon>
        <taxon>Pseudomonadota</taxon>
        <taxon>Alphaproteobacteria</taxon>
        <taxon>Rhodobacterales</taxon>
        <taxon>Paracoccaceae</taxon>
        <taxon>Gemmobacter</taxon>
    </lineage>
</organism>
<dbReference type="PANTHER" id="PTHR10584">
    <property type="entry name" value="SUGAR KINASE"/>
    <property type="match status" value="1"/>
</dbReference>
<keyword evidence="8 12" id="KW-0067">ATP-binding</keyword>
<evidence type="ECO:0000256" key="10">
    <source>
        <dbReference type="ARBA" id="ARBA00022958"/>
    </source>
</evidence>
<keyword evidence="9 12" id="KW-0460">Magnesium</keyword>
<dbReference type="CDD" id="cd01174">
    <property type="entry name" value="ribokinase"/>
    <property type="match status" value="1"/>
</dbReference>
<dbReference type="UniPathway" id="UPA00916">
    <property type="reaction ID" value="UER00889"/>
</dbReference>
<comment type="caution">
    <text evidence="12">Lacks conserved residue(s) required for the propagation of feature annotation.</text>
</comment>
<feature type="binding site" evidence="12">
    <location>
        <position position="279"/>
    </location>
    <ligand>
        <name>K(+)</name>
        <dbReference type="ChEBI" id="CHEBI:29103"/>
    </ligand>
</feature>
<gene>
    <name evidence="12" type="primary">rbsK</name>
    <name evidence="14" type="ORF">SAMN05421774_102408</name>
</gene>
<feature type="binding site" evidence="12">
    <location>
        <position position="282"/>
    </location>
    <ligand>
        <name>K(+)</name>
        <dbReference type="ChEBI" id="CHEBI:29103"/>
    </ligand>
</feature>
<evidence type="ECO:0000256" key="4">
    <source>
        <dbReference type="ARBA" id="ARBA00022679"/>
    </source>
</evidence>
<dbReference type="Pfam" id="PF00294">
    <property type="entry name" value="PfkB"/>
    <property type="match status" value="1"/>
</dbReference>
<feature type="binding site" evidence="12">
    <location>
        <position position="284"/>
    </location>
    <ligand>
        <name>K(+)</name>
        <dbReference type="ChEBI" id="CHEBI:29103"/>
    </ligand>
</feature>
<comment type="activity regulation">
    <text evidence="12">Activated by a monovalent cation that binds near, but not in, the active site. The most likely occupant of the site in vivo is potassium. Ion binding induces a conformational change that may alter substrate affinity.</text>
</comment>
<evidence type="ECO:0000256" key="6">
    <source>
        <dbReference type="ARBA" id="ARBA00022741"/>
    </source>
</evidence>
<evidence type="ECO:0000256" key="7">
    <source>
        <dbReference type="ARBA" id="ARBA00022777"/>
    </source>
</evidence>
<evidence type="ECO:0000256" key="8">
    <source>
        <dbReference type="ARBA" id="ARBA00022840"/>
    </source>
</evidence>
<dbReference type="PANTHER" id="PTHR10584:SF166">
    <property type="entry name" value="RIBOKINASE"/>
    <property type="match status" value="1"/>
</dbReference>
<feature type="binding site" evidence="12">
    <location>
        <position position="245"/>
    </location>
    <ligand>
        <name>K(+)</name>
        <dbReference type="ChEBI" id="CHEBI:29103"/>
    </ligand>
</feature>
<evidence type="ECO:0000256" key="5">
    <source>
        <dbReference type="ARBA" id="ARBA00022723"/>
    </source>
</evidence>
<keyword evidence="15" id="KW-1185">Reference proteome</keyword>
<dbReference type="InterPro" id="IPR002139">
    <property type="entry name" value="Ribo/fructo_kinase"/>
</dbReference>
<feature type="binding site" evidence="12">
    <location>
        <begin position="248"/>
        <end position="249"/>
    </location>
    <ligand>
        <name>ATP</name>
        <dbReference type="ChEBI" id="CHEBI:30616"/>
    </ligand>
</feature>
<dbReference type="EMBL" id="FTOT01000002">
    <property type="protein sequence ID" value="SIS80971.1"/>
    <property type="molecule type" value="Genomic_DNA"/>
</dbReference>
<comment type="subcellular location">
    <subcellularLocation>
        <location evidence="12">Cytoplasm</location>
    </subcellularLocation>
</comment>
<dbReference type="GO" id="GO:0004747">
    <property type="term" value="F:ribokinase activity"/>
    <property type="evidence" value="ECO:0007669"/>
    <property type="project" value="UniProtKB-UniRule"/>
</dbReference>
<evidence type="ECO:0000256" key="3">
    <source>
        <dbReference type="ARBA" id="ARBA00016943"/>
    </source>
</evidence>
<dbReference type="PRINTS" id="PR00990">
    <property type="entry name" value="RIBOKINASE"/>
</dbReference>
<feature type="binding site" evidence="12">
    <location>
        <position position="184"/>
    </location>
    <ligand>
        <name>ATP</name>
        <dbReference type="ChEBI" id="CHEBI:30616"/>
    </ligand>
</feature>
<dbReference type="OrthoDB" id="9792663at2"/>
<reference evidence="14 15" key="1">
    <citation type="submission" date="2017-01" db="EMBL/GenBank/DDBJ databases">
        <authorList>
            <person name="Mah S.A."/>
            <person name="Swanson W.J."/>
            <person name="Moy G.W."/>
            <person name="Vacquier V.D."/>
        </authorList>
    </citation>
    <scope>NUCLEOTIDE SEQUENCE [LARGE SCALE GENOMIC DNA]</scope>
    <source>
        <strain evidence="14 15">DSM 26375</strain>
    </source>
</reference>
<evidence type="ECO:0000256" key="12">
    <source>
        <dbReference type="HAMAP-Rule" id="MF_01987"/>
    </source>
</evidence>